<gene>
    <name evidence="2" type="ORF">VJJ49_05030</name>
</gene>
<keyword evidence="3" id="KW-1185">Reference proteome</keyword>
<evidence type="ECO:0000256" key="1">
    <source>
        <dbReference type="SAM" id="Phobius"/>
    </source>
</evidence>
<dbReference type="RefSeq" id="WP_323979172.1">
    <property type="nucleotide sequence ID" value="NZ_JAYKBV010000005.1"/>
</dbReference>
<keyword evidence="1" id="KW-0812">Transmembrane</keyword>
<feature type="transmembrane region" description="Helical" evidence="1">
    <location>
        <begin position="39"/>
        <end position="66"/>
    </location>
</feature>
<evidence type="ECO:0000313" key="2">
    <source>
        <dbReference type="EMBL" id="MEB3040058.1"/>
    </source>
</evidence>
<sequence length="132" mass="14345">MSSISLLLCRALMIEFVVILLSLLGVGSLFFGIEEALDIIINFFIFILVGAICCIPIAIGIGEYLSRSNKFLIKKLPLGILLMLFFYSFGVFSSITIVSIGQGKGFVSMEELLEVFAFCLLLGAFPSFGVGI</sequence>
<protein>
    <submittedName>
        <fullName evidence="2">Uncharacterized protein</fullName>
    </submittedName>
</protein>
<organism evidence="2 3">
    <name type="scientific">Capnocytophaga gingivalis</name>
    <dbReference type="NCBI Taxonomy" id="1017"/>
    <lineage>
        <taxon>Bacteria</taxon>
        <taxon>Pseudomonadati</taxon>
        <taxon>Bacteroidota</taxon>
        <taxon>Flavobacteriia</taxon>
        <taxon>Flavobacteriales</taxon>
        <taxon>Flavobacteriaceae</taxon>
        <taxon>Capnocytophaga</taxon>
    </lineage>
</organism>
<feature type="transmembrane region" description="Helical" evidence="1">
    <location>
        <begin position="78"/>
        <end position="100"/>
    </location>
</feature>
<keyword evidence="1" id="KW-1133">Transmembrane helix</keyword>
<feature type="transmembrane region" description="Helical" evidence="1">
    <location>
        <begin position="112"/>
        <end position="131"/>
    </location>
</feature>
<dbReference type="EMBL" id="JAYKBV010000005">
    <property type="protein sequence ID" value="MEB3040058.1"/>
    <property type="molecule type" value="Genomic_DNA"/>
</dbReference>
<feature type="transmembrane region" description="Helical" evidence="1">
    <location>
        <begin position="12"/>
        <end position="33"/>
    </location>
</feature>
<name>A0ABU5YBJ7_9FLAO</name>
<dbReference type="Proteomes" id="UP001324270">
    <property type="component" value="Unassembled WGS sequence"/>
</dbReference>
<keyword evidence="1" id="KW-0472">Membrane</keyword>
<accession>A0ABU5YBJ7</accession>
<proteinExistence type="predicted"/>
<evidence type="ECO:0000313" key="3">
    <source>
        <dbReference type="Proteomes" id="UP001324270"/>
    </source>
</evidence>
<comment type="caution">
    <text evidence="2">The sequence shown here is derived from an EMBL/GenBank/DDBJ whole genome shotgun (WGS) entry which is preliminary data.</text>
</comment>
<reference evidence="2 3" key="1">
    <citation type="submission" date="2023-12" db="EMBL/GenBank/DDBJ databases">
        <title>Genomic sequences of Capnocytophaga and Parvimonas strains.</title>
        <authorList>
            <person name="Watt R.M."/>
            <person name="Wang M."/>
            <person name="Yang T."/>
            <person name="Tong W.M."/>
        </authorList>
    </citation>
    <scope>NUCLEOTIDE SEQUENCE [LARGE SCALE GENOMIC DNA]</scope>
    <source>
        <strain evidence="2 3">CCUG 13156</strain>
    </source>
</reference>